<keyword evidence="1" id="KW-0472">Membrane</keyword>
<evidence type="ECO:0000256" key="1">
    <source>
        <dbReference type="SAM" id="Phobius"/>
    </source>
</evidence>
<keyword evidence="3" id="KW-1185">Reference proteome</keyword>
<evidence type="ECO:0000313" key="3">
    <source>
        <dbReference type="Proteomes" id="UP000186922"/>
    </source>
</evidence>
<comment type="caution">
    <text evidence="2">The sequence shown here is derived from an EMBL/GenBank/DDBJ whole genome shotgun (WGS) entry which is preliminary data.</text>
</comment>
<accession>A0A1D1W5G4</accession>
<keyword evidence="1" id="KW-0812">Transmembrane</keyword>
<gene>
    <name evidence="2" type="primary">RvY_18364-1</name>
    <name evidence="2" type="synonym">RvY_18364.1</name>
    <name evidence="2" type="ORF">RvY_18364</name>
</gene>
<dbReference type="Gene3D" id="3.40.50.2300">
    <property type="match status" value="1"/>
</dbReference>
<dbReference type="EMBL" id="BDGG01000018">
    <property type="protein sequence ID" value="GAV08707.1"/>
    <property type="molecule type" value="Genomic_DNA"/>
</dbReference>
<organism evidence="2 3">
    <name type="scientific">Ramazzottius varieornatus</name>
    <name type="common">Water bear</name>
    <name type="synonym">Tardigrade</name>
    <dbReference type="NCBI Taxonomy" id="947166"/>
    <lineage>
        <taxon>Eukaryota</taxon>
        <taxon>Metazoa</taxon>
        <taxon>Ecdysozoa</taxon>
        <taxon>Tardigrada</taxon>
        <taxon>Eutardigrada</taxon>
        <taxon>Parachela</taxon>
        <taxon>Hypsibioidea</taxon>
        <taxon>Ramazzottiidae</taxon>
        <taxon>Ramazzottius</taxon>
    </lineage>
</organism>
<name>A0A1D1W5G4_RAMVA</name>
<reference evidence="2 3" key="1">
    <citation type="journal article" date="2016" name="Nat. Commun.">
        <title>Extremotolerant tardigrade genome and improved radiotolerance of human cultured cells by tardigrade-unique protein.</title>
        <authorList>
            <person name="Hashimoto T."/>
            <person name="Horikawa D.D."/>
            <person name="Saito Y."/>
            <person name="Kuwahara H."/>
            <person name="Kozuka-Hata H."/>
            <person name="Shin-I T."/>
            <person name="Minakuchi Y."/>
            <person name="Ohishi K."/>
            <person name="Motoyama A."/>
            <person name="Aizu T."/>
            <person name="Enomoto A."/>
            <person name="Kondo K."/>
            <person name="Tanaka S."/>
            <person name="Hara Y."/>
            <person name="Koshikawa S."/>
            <person name="Sagara H."/>
            <person name="Miura T."/>
            <person name="Yokobori S."/>
            <person name="Miyagawa K."/>
            <person name="Suzuki Y."/>
            <person name="Kubo T."/>
            <person name="Oyama M."/>
            <person name="Kohara Y."/>
            <person name="Fujiyama A."/>
            <person name="Arakawa K."/>
            <person name="Katayama T."/>
            <person name="Toyoda A."/>
            <person name="Kunieda T."/>
        </authorList>
    </citation>
    <scope>NUCLEOTIDE SEQUENCE [LARGE SCALE GENOMIC DNA]</scope>
    <source>
        <strain evidence="2 3">YOKOZUNA-1</strain>
    </source>
</reference>
<feature type="transmembrane region" description="Helical" evidence="1">
    <location>
        <begin position="123"/>
        <end position="142"/>
    </location>
</feature>
<proteinExistence type="predicted"/>
<dbReference type="AlphaFoldDB" id="A0A1D1W5G4"/>
<keyword evidence="1" id="KW-1133">Transmembrane helix</keyword>
<evidence type="ECO:0008006" key="4">
    <source>
        <dbReference type="Google" id="ProtNLM"/>
    </source>
</evidence>
<protein>
    <recommendedName>
        <fullName evidence="4">Receptor ligand binding region domain-containing protein</fullName>
    </recommendedName>
</protein>
<sequence length="159" mass="18300">MNQALMIMFERFVLPKLWCENLYAGIMSFTSYYKLLRKHQWKSVYAVVDEDLKSAFYAFDGPETIILLGKGQFRAICITYDSRRGNFDFSDALTWMYMESRVLLFFGHPPKFRKFLVRPGSSYVVLASALGGSACTVVATGISKCFYPYSSRPTKDDKR</sequence>
<dbReference type="Proteomes" id="UP000186922">
    <property type="component" value="Unassembled WGS sequence"/>
</dbReference>
<evidence type="ECO:0000313" key="2">
    <source>
        <dbReference type="EMBL" id="GAV08707.1"/>
    </source>
</evidence>